<reference evidence="5" key="1">
    <citation type="submission" date="2020-10" db="EMBL/GenBank/DDBJ databases">
        <authorList>
            <person name="Kikuchi T."/>
        </authorList>
    </citation>
    <scope>NUCLEOTIDE SEQUENCE</scope>
    <source>
        <strain evidence="5">NKZ352</strain>
    </source>
</reference>
<dbReference type="EC" id="2.7.11.1" evidence="1"/>
<dbReference type="EMBL" id="CAJGYM010000033">
    <property type="protein sequence ID" value="CAD6193149.1"/>
    <property type="molecule type" value="Genomic_DNA"/>
</dbReference>
<protein>
    <recommendedName>
        <fullName evidence="1">non-specific serine/threonine protein kinase</fullName>
        <ecNumber evidence="1">2.7.11.1</ecNumber>
    </recommendedName>
</protein>
<evidence type="ECO:0000256" key="1">
    <source>
        <dbReference type="ARBA" id="ARBA00012513"/>
    </source>
</evidence>
<evidence type="ECO:0000313" key="5">
    <source>
        <dbReference type="EMBL" id="CAD6193149.1"/>
    </source>
</evidence>
<evidence type="ECO:0000259" key="4">
    <source>
        <dbReference type="PROSITE" id="PS50011"/>
    </source>
</evidence>
<dbReference type="AlphaFoldDB" id="A0A8S1HAV9"/>
<evidence type="ECO:0000256" key="2">
    <source>
        <dbReference type="ARBA" id="ARBA00022741"/>
    </source>
</evidence>
<gene>
    <name evidence="5" type="ORF">CAUJ_LOCUS9068</name>
</gene>
<name>A0A8S1HAV9_9PELO</name>
<dbReference type="Gene3D" id="1.10.510.10">
    <property type="entry name" value="Transferase(Phosphotransferase) domain 1"/>
    <property type="match status" value="1"/>
</dbReference>
<keyword evidence="3" id="KW-0067">ATP-binding</keyword>
<dbReference type="GO" id="GO:0004674">
    <property type="term" value="F:protein serine/threonine kinase activity"/>
    <property type="evidence" value="ECO:0007669"/>
    <property type="project" value="UniProtKB-EC"/>
</dbReference>
<dbReference type="PANTHER" id="PTHR45832">
    <property type="entry name" value="SERINE/THREONINE-PROTEIN KINASE SAMKA-RELATED-RELATED"/>
    <property type="match status" value="1"/>
</dbReference>
<dbReference type="GO" id="GO:0005524">
    <property type="term" value="F:ATP binding"/>
    <property type="evidence" value="ECO:0007669"/>
    <property type="project" value="UniProtKB-KW"/>
</dbReference>
<dbReference type="Proteomes" id="UP000835052">
    <property type="component" value="Unassembled WGS sequence"/>
</dbReference>
<evidence type="ECO:0000256" key="3">
    <source>
        <dbReference type="ARBA" id="ARBA00022840"/>
    </source>
</evidence>
<sequence length="85" mass="9671">MVEGEPPYFNDQPFQAMKLIRDQPAPTFSRHANVSEELSDMLSRCVVKDVTRRWSAADLLRHPMTSRAQQPAILAPLILRNQANP</sequence>
<feature type="domain" description="Protein kinase" evidence="4">
    <location>
        <begin position="1"/>
        <end position="65"/>
    </location>
</feature>
<comment type="caution">
    <text evidence="5">The sequence shown here is derived from an EMBL/GenBank/DDBJ whole genome shotgun (WGS) entry which is preliminary data.</text>
</comment>
<proteinExistence type="predicted"/>
<dbReference type="OrthoDB" id="1022360at2759"/>
<evidence type="ECO:0000313" key="6">
    <source>
        <dbReference type="Proteomes" id="UP000835052"/>
    </source>
</evidence>
<keyword evidence="6" id="KW-1185">Reference proteome</keyword>
<dbReference type="InterPro" id="IPR000719">
    <property type="entry name" value="Prot_kinase_dom"/>
</dbReference>
<dbReference type="SUPFAM" id="SSF56112">
    <property type="entry name" value="Protein kinase-like (PK-like)"/>
    <property type="match status" value="1"/>
</dbReference>
<organism evidence="5 6">
    <name type="scientific">Caenorhabditis auriculariae</name>
    <dbReference type="NCBI Taxonomy" id="2777116"/>
    <lineage>
        <taxon>Eukaryota</taxon>
        <taxon>Metazoa</taxon>
        <taxon>Ecdysozoa</taxon>
        <taxon>Nematoda</taxon>
        <taxon>Chromadorea</taxon>
        <taxon>Rhabditida</taxon>
        <taxon>Rhabditina</taxon>
        <taxon>Rhabditomorpha</taxon>
        <taxon>Rhabditoidea</taxon>
        <taxon>Rhabditidae</taxon>
        <taxon>Peloderinae</taxon>
        <taxon>Caenorhabditis</taxon>
    </lineage>
</organism>
<accession>A0A8S1HAV9</accession>
<dbReference type="PROSITE" id="PS50011">
    <property type="entry name" value="PROTEIN_KINASE_DOM"/>
    <property type="match status" value="1"/>
</dbReference>
<dbReference type="InterPro" id="IPR011009">
    <property type="entry name" value="Kinase-like_dom_sf"/>
</dbReference>
<keyword evidence="2" id="KW-0547">Nucleotide-binding</keyword>
<dbReference type="PANTHER" id="PTHR45832:SF8">
    <property type="entry name" value="PROTEIN KINASE DOMAIN-CONTAINING PROTEIN"/>
    <property type="match status" value="1"/>
</dbReference>
<dbReference type="InterPro" id="IPR051931">
    <property type="entry name" value="PAK3-like"/>
</dbReference>